<organism evidence="1 2">
    <name type="scientific">Lentzea indica</name>
    <dbReference type="NCBI Taxonomy" id="2604800"/>
    <lineage>
        <taxon>Bacteria</taxon>
        <taxon>Bacillati</taxon>
        <taxon>Actinomycetota</taxon>
        <taxon>Actinomycetes</taxon>
        <taxon>Pseudonocardiales</taxon>
        <taxon>Pseudonocardiaceae</taxon>
        <taxon>Lentzea</taxon>
    </lineage>
</organism>
<evidence type="ECO:0000313" key="2">
    <source>
        <dbReference type="Proteomes" id="UP001515943"/>
    </source>
</evidence>
<sequence>MSTQDELLWIPDVVAWCHGAEGDWARRVHSLVAKETAMDNWSRKREARRPTVRTGTVLTSSAYGALARSTRPSSAAMTSRFTRW</sequence>
<dbReference type="RefSeq" id="WP_167970040.1">
    <property type="nucleotide sequence ID" value="NZ_VSRL01000006.1"/>
</dbReference>
<proteinExistence type="predicted"/>
<keyword evidence="2" id="KW-1185">Reference proteome</keyword>
<evidence type="ECO:0000313" key="1">
    <source>
        <dbReference type="EMBL" id="NKE55874.1"/>
    </source>
</evidence>
<name>A0ABX1FAC2_9PSEU</name>
<protein>
    <submittedName>
        <fullName evidence="1">Uncharacterized protein</fullName>
    </submittedName>
</protein>
<reference evidence="1 2" key="1">
    <citation type="submission" date="2019-08" db="EMBL/GenBank/DDBJ databases">
        <title>Lentzea from Indian Himalayas.</title>
        <authorList>
            <person name="Mandal S."/>
            <person name="Mallick Gupta A."/>
            <person name="Maiti P.K."/>
            <person name="Sarkar J."/>
            <person name="Mandal S."/>
        </authorList>
    </citation>
    <scope>NUCLEOTIDE SEQUENCE [LARGE SCALE GENOMIC DNA]</scope>
    <source>
        <strain evidence="1 2">PSKA42</strain>
    </source>
</reference>
<comment type="caution">
    <text evidence="1">The sequence shown here is derived from an EMBL/GenBank/DDBJ whole genome shotgun (WGS) entry which is preliminary data.</text>
</comment>
<dbReference type="EMBL" id="VSRL01000006">
    <property type="protein sequence ID" value="NKE55874.1"/>
    <property type="molecule type" value="Genomic_DNA"/>
</dbReference>
<dbReference type="Proteomes" id="UP001515943">
    <property type="component" value="Unassembled WGS sequence"/>
</dbReference>
<gene>
    <name evidence="1" type="ORF">FXN61_03155</name>
</gene>
<accession>A0ABX1FAC2</accession>